<reference evidence="2" key="1">
    <citation type="submission" date="2021-10" db="EMBL/GenBank/DDBJ databases">
        <title>Tropical sea cucumber genome reveals ecological adaptation and Cuvierian tubules defense mechanism.</title>
        <authorList>
            <person name="Chen T."/>
        </authorList>
    </citation>
    <scope>NUCLEOTIDE SEQUENCE</scope>
    <source>
        <strain evidence="2">Nanhai2018</strain>
        <tissue evidence="2">Muscle</tissue>
    </source>
</reference>
<dbReference type="AlphaFoldDB" id="A0A9Q0YE99"/>
<feature type="region of interest" description="Disordered" evidence="1">
    <location>
        <begin position="202"/>
        <end position="224"/>
    </location>
</feature>
<keyword evidence="3" id="KW-1185">Reference proteome</keyword>
<dbReference type="EMBL" id="JAIZAY010000023">
    <property type="protein sequence ID" value="KAJ8019785.1"/>
    <property type="molecule type" value="Genomic_DNA"/>
</dbReference>
<organism evidence="2 3">
    <name type="scientific">Holothuria leucospilota</name>
    <name type="common">Black long sea cucumber</name>
    <name type="synonym">Mertensiothuria leucospilota</name>
    <dbReference type="NCBI Taxonomy" id="206669"/>
    <lineage>
        <taxon>Eukaryota</taxon>
        <taxon>Metazoa</taxon>
        <taxon>Echinodermata</taxon>
        <taxon>Eleutherozoa</taxon>
        <taxon>Echinozoa</taxon>
        <taxon>Holothuroidea</taxon>
        <taxon>Aspidochirotacea</taxon>
        <taxon>Aspidochirotida</taxon>
        <taxon>Holothuriidae</taxon>
        <taxon>Holothuria</taxon>
    </lineage>
</organism>
<sequence length="315" mass="35343">MTSANPANPLTRAEFYNACTSVLQGLTCLQRQGAIVNDEAIETLDKLGLMVSDLRSDVQTNREFIVDGPLVRFLTAQVLKGKSVIQEMKRTCSQQSSVVNGPEFVERHLHQHISDIKAVIKELTPYHNSQLYSQHTQNVDREIQERLVQDPRTVDTTLTPILKNGQTQSARKSAQIHFDGTGDMTGTHAMKPAVNSISSPLNHSAMSTSETLSPGQAVPSTGDSRTPGVFEHISEETNIYPEHSPNWPKHEEKLPSLLERTRPPLVYNGLRDMQNYTNLPQYTGVNLPMPVMPDGEFGHRAPHTQHWDYHNNRMY</sequence>
<evidence type="ECO:0000256" key="1">
    <source>
        <dbReference type="SAM" id="MobiDB-lite"/>
    </source>
</evidence>
<protein>
    <submittedName>
        <fullName evidence="2">Uncharacterized protein</fullName>
    </submittedName>
</protein>
<name>A0A9Q0YE99_HOLLE</name>
<comment type="caution">
    <text evidence="2">The sequence shown here is derived from an EMBL/GenBank/DDBJ whole genome shotgun (WGS) entry which is preliminary data.</text>
</comment>
<accession>A0A9Q0YE99</accession>
<evidence type="ECO:0000313" key="3">
    <source>
        <dbReference type="Proteomes" id="UP001152320"/>
    </source>
</evidence>
<dbReference type="Proteomes" id="UP001152320">
    <property type="component" value="Chromosome 23"/>
</dbReference>
<proteinExistence type="predicted"/>
<evidence type="ECO:0000313" key="2">
    <source>
        <dbReference type="EMBL" id="KAJ8019785.1"/>
    </source>
</evidence>
<gene>
    <name evidence="2" type="ORF">HOLleu_41518</name>
</gene>
<dbReference type="OrthoDB" id="9993265at2759"/>